<evidence type="ECO:0000256" key="4">
    <source>
        <dbReference type="ARBA" id="ARBA00023136"/>
    </source>
</evidence>
<evidence type="ECO:0008006" key="8">
    <source>
        <dbReference type="Google" id="ProtNLM"/>
    </source>
</evidence>
<dbReference type="GO" id="GO:0016020">
    <property type="term" value="C:membrane"/>
    <property type="evidence" value="ECO:0007669"/>
    <property type="project" value="UniProtKB-SubCell"/>
</dbReference>
<dbReference type="PANTHER" id="PTHR31042:SF147">
    <property type="entry name" value="GLYCOSYLTRANSFERASE"/>
    <property type="match status" value="1"/>
</dbReference>
<evidence type="ECO:0000256" key="5">
    <source>
        <dbReference type="ARBA" id="ARBA00023180"/>
    </source>
</evidence>
<dbReference type="InterPro" id="IPR003406">
    <property type="entry name" value="Glyco_trans_14"/>
</dbReference>
<dbReference type="InterPro" id="IPR044174">
    <property type="entry name" value="BC10-like"/>
</dbReference>
<protein>
    <recommendedName>
        <fullName evidence="8">Core-2/I-branching beta-1,6-N-acetylglucosaminyltransferase family protein</fullName>
    </recommendedName>
</protein>
<comment type="caution">
    <text evidence="6">The sequence shown here is derived from an EMBL/GenBank/DDBJ whole genome shotgun (WGS) entry which is preliminary data.</text>
</comment>
<dbReference type="PANTHER" id="PTHR31042">
    <property type="entry name" value="CORE-2/I-BRANCHING BETA-1,6-N-ACETYLGLUCOSAMINYLTRANSFERASE FAMILY PROTEIN-RELATED"/>
    <property type="match status" value="1"/>
</dbReference>
<dbReference type="Proteomes" id="UP001231189">
    <property type="component" value="Unassembled WGS sequence"/>
</dbReference>
<dbReference type="EMBL" id="JAUUTY010000765">
    <property type="protein sequence ID" value="KAK1585717.1"/>
    <property type="molecule type" value="Genomic_DNA"/>
</dbReference>
<organism evidence="6 7">
    <name type="scientific">Lolium multiflorum</name>
    <name type="common">Italian ryegrass</name>
    <name type="synonym">Lolium perenne subsp. multiflorum</name>
    <dbReference type="NCBI Taxonomy" id="4521"/>
    <lineage>
        <taxon>Eukaryota</taxon>
        <taxon>Viridiplantae</taxon>
        <taxon>Streptophyta</taxon>
        <taxon>Embryophyta</taxon>
        <taxon>Tracheophyta</taxon>
        <taxon>Spermatophyta</taxon>
        <taxon>Magnoliopsida</taxon>
        <taxon>Liliopsida</taxon>
        <taxon>Poales</taxon>
        <taxon>Poaceae</taxon>
        <taxon>BOP clade</taxon>
        <taxon>Pooideae</taxon>
        <taxon>Poodae</taxon>
        <taxon>Poeae</taxon>
        <taxon>Poeae Chloroplast Group 2 (Poeae type)</taxon>
        <taxon>Loliodinae</taxon>
        <taxon>Loliinae</taxon>
        <taxon>Lolium</taxon>
    </lineage>
</organism>
<gene>
    <name evidence="6" type="ORF">QYE76_037748</name>
</gene>
<reference evidence="6" key="1">
    <citation type="submission" date="2023-07" db="EMBL/GenBank/DDBJ databases">
        <title>A chromosome-level genome assembly of Lolium multiflorum.</title>
        <authorList>
            <person name="Chen Y."/>
            <person name="Copetti D."/>
            <person name="Kolliker R."/>
            <person name="Studer B."/>
        </authorList>
    </citation>
    <scope>NUCLEOTIDE SEQUENCE</scope>
    <source>
        <strain evidence="6">02402/16</strain>
        <tissue evidence="6">Leaf</tissue>
    </source>
</reference>
<dbReference type="Pfam" id="PF02485">
    <property type="entry name" value="Branch"/>
    <property type="match status" value="1"/>
</dbReference>
<keyword evidence="3" id="KW-0808">Transferase</keyword>
<proteinExistence type="predicted"/>
<keyword evidence="4" id="KW-0472">Membrane</keyword>
<sequence>MKNPMPVPRSGSVGVVLLLLVFCLAYVLGLMSSAIFQNIYVHNTLSPLQLSVFWSQSSSPSSPPPLPEAVPCILHPSPPSQMPRTMSMTPSGGRRMEFTDFLAPSSGVMHNMTDEELFWRASMAPSMKSMPKHVIVHKIAFLFLVRGDLPLRPLWDKFFKGHEGLYSIYVHASPSYTGSPPPDSPFYGRMIPSQTTKWGHISLVDAERRLLGNSLLDLSNGHFALLSESCIPLFDFPAVHAYITGSNTNFVDSFDREESRERHSPFFAEHNVSLAQWRKGAQWFVMDRVFALEVVSDETYYGPVFRNGRHQYMDEHYIPTLVNILGLGHRNSNRSVMYSDWWTPRVRHPKSHSGSELTEVLIKEMRRGMDGNCSYNGRAAEFCALFARKFRPDALLPLLDLAPKVMGFG</sequence>
<evidence type="ECO:0000256" key="1">
    <source>
        <dbReference type="ARBA" id="ARBA00004606"/>
    </source>
</evidence>
<keyword evidence="2" id="KW-0328">Glycosyltransferase</keyword>
<comment type="subcellular location">
    <subcellularLocation>
        <location evidence="1">Membrane</location>
        <topology evidence="1">Single-pass type II membrane protein</topology>
    </subcellularLocation>
</comment>
<evidence type="ECO:0000313" key="6">
    <source>
        <dbReference type="EMBL" id="KAK1585717.1"/>
    </source>
</evidence>
<dbReference type="AlphaFoldDB" id="A0AAD8PWD5"/>
<keyword evidence="5" id="KW-0325">Glycoprotein</keyword>
<evidence type="ECO:0000313" key="7">
    <source>
        <dbReference type="Proteomes" id="UP001231189"/>
    </source>
</evidence>
<evidence type="ECO:0000256" key="3">
    <source>
        <dbReference type="ARBA" id="ARBA00022679"/>
    </source>
</evidence>
<evidence type="ECO:0000256" key="2">
    <source>
        <dbReference type="ARBA" id="ARBA00022676"/>
    </source>
</evidence>
<accession>A0AAD8PWD5</accession>
<name>A0AAD8PWD5_LOLMU</name>
<keyword evidence="7" id="KW-1185">Reference proteome</keyword>
<dbReference type="GO" id="GO:0016757">
    <property type="term" value="F:glycosyltransferase activity"/>
    <property type="evidence" value="ECO:0007669"/>
    <property type="project" value="UniProtKB-KW"/>
</dbReference>